<proteinExistence type="predicted"/>
<dbReference type="Pfam" id="PF16013">
    <property type="entry name" value="DUF4781"/>
    <property type="match status" value="1"/>
</dbReference>
<dbReference type="EMBL" id="KK852886">
    <property type="protein sequence ID" value="KDR14354.1"/>
    <property type="molecule type" value="Genomic_DNA"/>
</dbReference>
<feature type="domain" description="DUF4781" evidence="1">
    <location>
        <begin position="112"/>
        <end position="174"/>
    </location>
</feature>
<protein>
    <recommendedName>
        <fullName evidence="1">DUF4781 domain-containing protein</fullName>
    </recommendedName>
</protein>
<evidence type="ECO:0000259" key="1">
    <source>
        <dbReference type="Pfam" id="PF16013"/>
    </source>
</evidence>
<accession>A0A067R525</accession>
<organism evidence="2 3">
    <name type="scientific">Zootermopsis nevadensis</name>
    <name type="common">Dampwood termite</name>
    <dbReference type="NCBI Taxonomy" id="136037"/>
    <lineage>
        <taxon>Eukaryota</taxon>
        <taxon>Metazoa</taxon>
        <taxon>Ecdysozoa</taxon>
        <taxon>Arthropoda</taxon>
        <taxon>Hexapoda</taxon>
        <taxon>Insecta</taxon>
        <taxon>Pterygota</taxon>
        <taxon>Neoptera</taxon>
        <taxon>Polyneoptera</taxon>
        <taxon>Dictyoptera</taxon>
        <taxon>Blattodea</taxon>
        <taxon>Blattoidea</taxon>
        <taxon>Termitoidae</taxon>
        <taxon>Termopsidae</taxon>
        <taxon>Zootermopsis</taxon>
    </lineage>
</organism>
<dbReference type="AlphaFoldDB" id="A0A067R525"/>
<dbReference type="InterPro" id="IPR031962">
    <property type="entry name" value="DUF4781"/>
</dbReference>
<keyword evidence="3" id="KW-1185">Reference proteome</keyword>
<evidence type="ECO:0000313" key="3">
    <source>
        <dbReference type="Proteomes" id="UP000027135"/>
    </source>
</evidence>
<dbReference type="PANTHER" id="PTHR21115">
    <property type="entry name" value="GH06117P-RELATED"/>
    <property type="match status" value="1"/>
</dbReference>
<reference evidence="2 3" key="1">
    <citation type="journal article" date="2014" name="Nat. Commun.">
        <title>Molecular traces of alternative social organization in a termite genome.</title>
        <authorList>
            <person name="Terrapon N."/>
            <person name="Li C."/>
            <person name="Robertson H.M."/>
            <person name="Ji L."/>
            <person name="Meng X."/>
            <person name="Booth W."/>
            <person name="Chen Z."/>
            <person name="Childers C.P."/>
            <person name="Glastad K.M."/>
            <person name="Gokhale K."/>
            <person name="Gowin J."/>
            <person name="Gronenberg W."/>
            <person name="Hermansen R.A."/>
            <person name="Hu H."/>
            <person name="Hunt B.G."/>
            <person name="Huylmans A.K."/>
            <person name="Khalil S.M."/>
            <person name="Mitchell R.D."/>
            <person name="Munoz-Torres M.C."/>
            <person name="Mustard J.A."/>
            <person name="Pan H."/>
            <person name="Reese J.T."/>
            <person name="Scharf M.E."/>
            <person name="Sun F."/>
            <person name="Vogel H."/>
            <person name="Xiao J."/>
            <person name="Yang W."/>
            <person name="Yang Z."/>
            <person name="Yang Z."/>
            <person name="Zhou J."/>
            <person name="Zhu J."/>
            <person name="Brent C.S."/>
            <person name="Elsik C.G."/>
            <person name="Goodisman M.A."/>
            <person name="Liberles D.A."/>
            <person name="Roe R.M."/>
            <person name="Vargo E.L."/>
            <person name="Vilcinskas A."/>
            <person name="Wang J."/>
            <person name="Bornberg-Bauer E."/>
            <person name="Korb J."/>
            <person name="Zhang G."/>
            <person name="Liebig J."/>
        </authorList>
    </citation>
    <scope>NUCLEOTIDE SEQUENCE [LARGE SCALE GENOMIC DNA]</scope>
    <source>
        <tissue evidence="2">Whole organism</tissue>
    </source>
</reference>
<name>A0A067R525_ZOONE</name>
<evidence type="ECO:0000313" key="2">
    <source>
        <dbReference type="EMBL" id="KDR14354.1"/>
    </source>
</evidence>
<gene>
    <name evidence="2" type="ORF">L798_10386</name>
</gene>
<sequence>MNWEDEETLAWELAAREAQQRFCETWGNRKWDVFLQSERTLLEARVGLALFGPPEQQNTNKFSGYKKKQVKTITKLCDMIVRKTRKYANFGQVKISCVFVSAKSVKDRFTVPLIRVLKYDYADEVCNHRFFDSNCYMFRSWQHFLKQNKLPQCLILYPTNGIYTLKDGKVNLSRGESKRWFSTTVATLRPWGSLGLSGFGLESSRIPLVVNPVVAGTAMKSALFIARTVSTKKSMVVEGETADLEADSEEL</sequence>
<dbReference type="InParanoid" id="A0A067R525"/>
<dbReference type="Proteomes" id="UP000027135">
    <property type="component" value="Unassembled WGS sequence"/>
</dbReference>
<dbReference type="PANTHER" id="PTHR21115:SF0">
    <property type="entry name" value="GH06117P-RELATED"/>
    <property type="match status" value="1"/>
</dbReference>